<dbReference type="GO" id="GO:0005509">
    <property type="term" value="F:calcium ion binding"/>
    <property type="evidence" value="ECO:0007669"/>
    <property type="project" value="InterPro"/>
</dbReference>
<dbReference type="OrthoDB" id="26525at2759"/>
<dbReference type="InterPro" id="IPR018247">
    <property type="entry name" value="EF_Hand_1_Ca_BS"/>
</dbReference>
<dbReference type="EMBL" id="MCFH01000051">
    <property type="protein sequence ID" value="ORX43596.1"/>
    <property type="molecule type" value="Genomic_DNA"/>
</dbReference>
<dbReference type="Proteomes" id="UP000193719">
    <property type="component" value="Unassembled WGS sequence"/>
</dbReference>
<dbReference type="SMART" id="SM00054">
    <property type="entry name" value="EFh"/>
    <property type="match status" value="4"/>
</dbReference>
<reference evidence="4 5" key="2">
    <citation type="submission" date="2016-08" db="EMBL/GenBank/DDBJ databases">
        <title>Pervasive Adenine N6-methylation of Active Genes in Fungi.</title>
        <authorList>
            <consortium name="DOE Joint Genome Institute"/>
            <person name="Mondo S.J."/>
            <person name="Dannebaum R.O."/>
            <person name="Kuo R.C."/>
            <person name="Labutti K."/>
            <person name="Haridas S."/>
            <person name="Kuo A."/>
            <person name="Salamov A."/>
            <person name="Ahrendt S.R."/>
            <person name="Lipzen A."/>
            <person name="Sullivan W."/>
            <person name="Andreopoulos W.B."/>
            <person name="Clum A."/>
            <person name="Lindquist E."/>
            <person name="Daum C."/>
            <person name="Ramamoorthy G.K."/>
            <person name="Gryganskyi A."/>
            <person name="Culley D."/>
            <person name="Magnuson J.K."/>
            <person name="James T.Y."/>
            <person name="O'Malley M.A."/>
            <person name="Stajich J.E."/>
            <person name="Spatafora J.W."/>
            <person name="Visel A."/>
            <person name="Grigoriev I.V."/>
        </authorList>
    </citation>
    <scope>NUCLEOTIDE SEQUENCE [LARGE SCALE GENOMIC DNA]</scope>
    <source>
        <strain evidence="5">finn</strain>
    </source>
</reference>
<accession>A0A1Y1UYK3</accession>
<keyword evidence="2" id="KW-0106">Calcium</keyword>
<dbReference type="STRING" id="1754191.A0A1Y1UYK3"/>
<protein>
    <submittedName>
        <fullName evidence="4">EF-hand</fullName>
    </submittedName>
</protein>
<sequence>MFYPNAPLSKIMFNKYDTDGSGSITVQEFKYMAYDLGYYLSDTELEFAVKKLDKTGSDSITYDDFKKWWGTTDRWNQLKLSEENMAILSAISGQFQMFDVDKSGSIDKHEFQNYCKEIAKKGKITTAEEEEMFRNLDINHDGNVSFNELIDYLYAKYEGDLSRYFS</sequence>
<dbReference type="GO" id="GO:0043226">
    <property type="term" value="C:organelle"/>
    <property type="evidence" value="ECO:0007669"/>
    <property type="project" value="UniProtKB-ARBA"/>
</dbReference>
<dbReference type="CDD" id="cd00051">
    <property type="entry name" value="EFh"/>
    <property type="match status" value="1"/>
</dbReference>
<dbReference type="PANTHER" id="PTHR23050">
    <property type="entry name" value="CALCIUM BINDING PROTEIN"/>
    <property type="match status" value="1"/>
</dbReference>
<keyword evidence="5" id="KW-1185">Reference proteome</keyword>
<feature type="domain" description="EF-hand" evidence="3">
    <location>
        <begin position="124"/>
        <end position="159"/>
    </location>
</feature>
<dbReference type="Gene3D" id="1.10.238.10">
    <property type="entry name" value="EF-hand"/>
    <property type="match status" value="2"/>
</dbReference>
<dbReference type="InterPro" id="IPR011992">
    <property type="entry name" value="EF-hand-dom_pair"/>
</dbReference>
<evidence type="ECO:0000313" key="5">
    <source>
        <dbReference type="Proteomes" id="UP000193719"/>
    </source>
</evidence>
<evidence type="ECO:0000256" key="1">
    <source>
        <dbReference type="ARBA" id="ARBA00022737"/>
    </source>
</evidence>
<name>A0A1Y1UYK3_9FUNG</name>
<comment type="caution">
    <text evidence="4">The sequence shown here is derived from an EMBL/GenBank/DDBJ whole genome shotgun (WGS) entry which is preliminary data.</text>
</comment>
<keyword evidence="1" id="KW-0677">Repeat</keyword>
<gene>
    <name evidence="4" type="ORF">BCR36DRAFT_335665</name>
</gene>
<dbReference type="FunFam" id="1.10.238.10:FF:000178">
    <property type="entry name" value="Calmodulin-2 A"/>
    <property type="match status" value="1"/>
</dbReference>
<feature type="domain" description="EF-hand" evidence="3">
    <location>
        <begin position="4"/>
        <end position="39"/>
    </location>
</feature>
<dbReference type="SUPFAM" id="SSF47473">
    <property type="entry name" value="EF-hand"/>
    <property type="match status" value="1"/>
</dbReference>
<feature type="domain" description="EF-hand" evidence="3">
    <location>
        <begin position="95"/>
        <end position="121"/>
    </location>
</feature>
<dbReference type="PROSITE" id="PS00018">
    <property type="entry name" value="EF_HAND_1"/>
    <property type="match status" value="3"/>
</dbReference>
<evidence type="ECO:0000259" key="3">
    <source>
        <dbReference type="PROSITE" id="PS50222"/>
    </source>
</evidence>
<dbReference type="InterPro" id="IPR050145">
    <property type="entry name" value="Centrin_CML-like"/>
</dbReference>
<proteinExistence type="predicted"/>
<evidence type="ECO:0000313" key="4">
    <source>
        <dbReference type="EMBL" id="ORX43596.1"/>
    </source>
</evidence>
<dbReference type="InterPro" id="IPR002048">
    <property type="entry name" value="EF_hand_dom"/>
</dbReference>
<organism evidence="4 5">
    <name type="scientific">Piromyces finnis</name>
    <dbReference type="NCBI Taxonomy" id="1754191"/>
    <lineage>
        <taxon>Eukaryota</taxon>
        <taxon>Fungi</taxon>
        <taxon>Fungi incertae sedis</taxon>
        <taxon>Chytridiomycota</taxon>
        <taxon>Chytridiomycota incertae sedis</taxon>
        <taxon>Neocallimastigomycetes</taxon>
        <taxon>Neocallimastigales</taxon>
        <taxon>Neocallimastigaceae</taxon>
        <taxon>Piromyces</taxon>
    </lineage>
</organism>
<reference evidence="4 5" key="1">
    <citation type="submission" date="2016-08" db="EMBL/GenBank/DDBJ databases">
        <title>Genomes of anaerobic fungi encode conserved fungal cellulosomes for biomass hydrolysis.</title>
        <authorList>
            <consortium name="DOE Joint Genome Institute"/>
            <person name="Haitjema C.H."/>
            <person name="Gilmore S.P."/>
            <person name="Henske J.K."/>
            <person name="Solomon K.V."/>
            <person name="De Groot R."/>
            <person name="Kuo A."/>
            <person name="Mondo S.J."/>
            <person name="Salamov A.A."/>
            <person name="Labutti K."/>
            <person name="Zhao Z."/>
            <person name="Chiniquy J."/>
            <person name="Barry K."/>
            <person name="Brewer H.M."/>
            <person name="Purvine S.O."/>
            <person name="Wright A.T."/>
            <person name="Boxma B."/>
            <person name="Van Alen T."/>
            <person name="Hackstein J.H."/>
            <person name="Baker S.E."/>
            <person name="Grigoriev I.V."/>
            <person name="O'Malley M.A."/>
        </authorList>
    </citation>
    <scope>NUCLEOTIDE SEQUENCE [LARGE SCALE GENOMIC DNA]</scope>
    <source>
        <strain evidence="5">finn</strain>
    </source>
</reference>
<dbReference type="AlphaFoldDB" id="A0A1Y1UYK3"/>
<dbReference type="PROSITE" id="PS50222">
    <property type="entry name" value="EF_HAND_2"/>
    <property type="match status" value="4"/>
</dbReference>
<evidence type="ECO:0000256" key="2">
    <source>
        <dbReference type="ARBA" id="ARBA00022837"/>
    </source>
</evidence>
<feature type="domain" description="EF-hand" evidence="3">
    <location>
        <begin position="40"/>
        <end position="75"/>
    </location>
</feature>
<dbReference type="Pfam" id="PF13499">
    <property type="entry name" value="EF-hand_7"/>
    <property type="match status" value="2"/>
</dbReference>